<dbReference type="OrthoDB" id="2980827at2759"/>
<comment type="caution">
    <text evidence="2">The sequence shown here is derived from an EMBL/GenBank/DDBJ whole genome shotgun (WGS) entry which is preliminary data.</text>
</comment>
<feature type="region of interest" description="Disordered" evidence="1">
    <location>
        <begin position="1"/>
        <end position="214"/>
    </location>
</feature>
<dbReference type="EMBL" id="JADNRY010000001">
    <property type="protein sequence ID" value="KAF9078596.1"/>
    <property type="molecule type" value="Genomic_DNA"/>
</dbReference>
<dbReference type="AlphaFoldDB" id="A0A9P5QAR4"/>
<feature type="compositionally biased region" description="Low complexity" evidence="1">
    <location>
        <begin position="61"/>
        <end position="74"/>
    </location>
</feature>
<evidence type="ECO:0000313" key="2">
    <source>
        <dbReference type="EMBL" id="KAF9078596.1"/>
    </source>
</evidence>
<name>A0A9P5QAR4_9AGAR</name>
<feature type="compositionally biased region" description="Polar residues" evidence="1">
    <location>
        <begin position="1"/>
        <end position="13"/>
    </location>
</feature>
<proteinExistence type="predicted"/>
<keyword evidence="3" id="KW-1185">Reference proteome</keyword>
<evidence type="ECO:0000313" key="3">
    <source>
        <dbReference type="Proteomes" id="UP000772434"/>
    </source>
</evidence>
<dbReference type="Proteomes" id="UP000772434">
    <property type="component" value="Unassembled WGS sequence"/>
</dbReference>
<feature type="compositionally biased region" description="Polar residues" evidence="1">
    <location>
        <begin position="179"/>
        <end position="204"/>
    </location>
</feature>
<organism evidence="2 3">
    <name type="scientific">Rhodocollybia butyracea</name>
    <dbReference type="NCBI Taxonomy" id="206335"/>
    <lineage>
        <taxon>Eukaryota</taxon>
        <taxon>Fungi</taxon>
        <taxon>Dikarya</taxon>
        <taxon>Basidiomycota</taxon>
        <taxon>Agaricomycotina</taxon>
        <taxon>Agaricomycetes</taxon>
        <taxon>Agaricomycetidae</taxon>
        <taxon>Agaricales</taxon>
        <taxon>Marasmiineae</taxon>
        <taxon>Omphalotaceae</taxon>
        <taxon>Rhodocollybia</taxon>
    </lineage>
</organism>
<feature type="compositionally biased region" description="Polar residues" evidence="1">
    <location>
        <begin position="50"/>
        <end position="60"/>
    </location>
</feature>
<evidence type="ECO:0000256" key="1">
    <source>
        <dbReference type="SAM" id="MobiDB-lite"/>
    </source>
</evidence>
<accession>A0A9P5QAR4</accession>
<reference evidence="2" key="1">
    <citation type="submission" date="2020-11" db="EMBL/GenBank/DDBJ databases">
        <authorList>
            <consortium name="DOE Joint Genome Institute"/>
            <person name="Ahrendt S."/>
            <person name="Riley R."/>
            <person name="Andreopoulos W."/>
            <person name="Labutti K."/>
            <person name="Pangilinan J."/>
            <person name="Ruiz-Duenas F.J."/>
            <person name="Barrasa J.M."/>
            <person name="Sanchez-Garcia M."/>
            <person name="Camarero S."/>
            <person name="Miyauchi S."/>
            <person name="Serrano A."/>
            <person name="Linde D."/>
            <person name="Babiker R."/>
            <person name="Drula E."/>
            <person name="Ayuso-Fernandez I."/>
            <person name="Pacheco R."/>
            <person name="Padilla G."/>
            <person name="Ferreira P."/>
            <person name="Barriuso J."/>
            <person name="Kellner H."/>
            <person name="Castanera R."/>
            <person name="Alfaro M."/>
            <person name="Ramirez L."/>
            <person name="Pisabarro A.G."/>
            <person name="Kuo A."/>
            <person name="Tritt A."/>
            <person name="Lipzen A."/>
            <person name="He G."/>
            <person name="Yan M."/>
            <person name="Ng V."/>
            <person name="Cullen D."/>
            <person name="Martin F."/>
            <person name="Rosso M.-N."/>
            <person name="Henrissat B."/>
            <person name="Hibbett D."/>
            <person name="Martinez A.T."/>
            <person name="Grigoriev I.V."/>
        </authorList>
    </citation>
    <scope>NUCLEOTIDE SEQUENCE</scope>
    <source>
        <strain evidence="2">AH 40177</strain>
    </source>
</reference>
<sequence length="349" mass="38434">MSSLMVLNTSASRSGPRPPHLKPTSAPQISPKYIFQDLEKYSERDMMPSDASSLSSFETYSSCSSPSLDGSSESLTIVLQSQEDSGDDDISHGHRKDRRPLPPVPQSPVPTSPVLSSPPRSDTSPRTRPLPPTPYLKTSDFSISVTLATPEISPSPPLESPSPCYLFPPKVRRLPKPDSSLSLHTATLSPPSDQCSSEPHSPASSIRVPTPDTARRRRLSKLKRFLGETVPDELVPIISSARDPQTAKDLLAHLSNFKGTESAESLAPALDPTVIARRLKELEDDKSLSDSEEKGEVILDMETSSCIQSATPFRAVPSKKYSKKWVWEKGGRRREEQDYDYIMRALRTL</sequence>
<protein>
    <submittedName>
        <fullName evidence="2">Uncharacterized protein</fullName>
    </submittedName>
</protein>
<feature type="compositionally biased region" description="Basic and acidic residues" evidence="1">
    <location>
        <begin position="37"/>
        <end position="47"/>
    </location>
</feature>
<gene>
    <name evidence="2" type="ORF">BDP27DRAFT_1309844</name>
</gene>
<feature type="compositionally biased region" description="Low complexity" evidence="1">
    <location>
        <begin position="112"/>
        <end position="127"/>
    </location>
</feature>
<feature type="compositionally biased region" description="Pro residues" evidence="1">
    <location>
        <begin position="101"/>
        <end position="111"/>
    </location>
</feature>